<evidence type="ECO:0000313" key="2">
    <source>
        <dbReference type="Proteomes" id="UP000516052"/>
    </source>
</evidence>
<evidence type="ECO:0000313" key="1">
    <source>
        <dbReference type="EMBL" id="QNP74995.1"/>
    </source>
</evidence>
<proteinExistence type="predicted"/>
<protein>
    <submittedName>
        <fullName evidence="1">Uncharacterized protein</fullName>
    </submittedName>
</protein>
<reference evidence="1 2" key="1">
    <citation type="submission" date="2020-08" db="EMBL/GenBank/DDBJ databases">
        <title>A novel species.</title>
        <authorList>
            <person name="Gao J."/>
        </authorList>
    </citation>
    <scope>NUCLEOTIDE SEQUENCE [LARGE SCALE GENOMIC DNA]</scope>
    <source>
        <strain evidence="1 2">CRXT-G-22</strain>
    </source>
</reference>
<organism evidence="1 2">
    <name type="scientific">Streptomyces roseirectus</name>
    <dbReference type="NCBI Taxonomy" id="2768066"/>
    <lineage>
        <taxon>Bacteria</taxon>
        <taxon>Bacillati</taxon>
        <taxon>Actinomycetota</taxon>
        <taxon>Actinomycetes</taxon>
        <taxon>Kitasatosporales</taxon>
        <taxon>Streptomycetaceae</taxon>
        <taxon>Streptomyces</taxon>
    </lineage>
</organism>
<gene>
    <name evidence="1" type="ORF">IAG44_40005</name>
</gene>
<keyword evidence="2" id="KW-1185">Reference proteome</keyword>
<dbReference type="Proteomes" id="UP000516052">
    <property type="component" value="Chromosome"/>
</dbReference>
<sequence>MNDEKDKVMQWRVVHRTRAEVQPGVFEGVFLGVDGVRWMAGRMFTGRSMNDGFDGNGAWWYSHYYMSAERSAVRNMRGALAAYTEVAGSALVWDAAFDRSVQEAVGRYLAALIPLDGVPDMAASWERTGAASVNALGGGTYLLPAAEAKRELLGYLHRTAPDTGTHPAGQGLSLDEAYERVIGARGPVRFEVGRNTYWLTHDGHYSNHTTFHRHPVADERRNDP</sequence>
<accession>A0A7H0IQC9</accession>
<name>A0A7H0IQC9_9ACTN</name>
<dbReference type="RefSeq" id="WP_187751918.1">
    <property type="nucleotide sequence ID" value="NZ_CP060828.1"/>
</dbReference>
<dbReference type="EMBL" id="CP060828">
    <property type="protein sequence ID" value="QNP74995.1"/>
    <property type="molecule type" value="Genomic_DNA"/>
</dbReference>
<dbReference type="KEGG" id="sroi:IAG44_40005"/>
<dbReference type="AlphaFoldDB" id="A0A7H0IQC9"/>